<dbReference type="Gene3D" id="1.10.1650.10">
    <property type="match status" value="1"/>
</dbReference>
<dbReference type="PROSITE" id="PS00526">
    <property type="entry name" value="RIBOSOMAL_L19E"/>
    <property type="match status" value="1"/>
</dbReference>
<dbReference type="InterPro" id="IPR035970">
    <property type="entry name" value="60S_ribosomal_eL19_sf"/>
</dbReference>
<dbReference type="Pfam" id="PF25476">
    <property type="entry name" value="Ribosomal_L19e_C"/>
    <property type="match status" value="1"/>
</dbReference>
<evidence type="ECO:0000256" key="5">
    <source>
        <dbReference type="RuleBase" id="RU000574"/>
    </source>
</evidence>
<dbReference type="PANTHER" id="PTHR10722">
    <property type="entry name" value="60S RIBOSOMAL PROTEIN L19"/>
    <property type="match status" value="1"/>
</dbReference>
<name>A0A832V086_9ARCH</name>
<evidence type="ECO:0000256" key="3">
    <source>
        <dbReference type="ARBA" id="ARBA00023274"/>
    </source>
</evidence>
<comment type="function">
    <text evidence="4">Binds to the 23S rRNA.</text>
</comment>
<dbReference type="AlphaFoldDB" id="A0A832V086"/>
<gene>
    <name evidence="4" type="primary">rpl19e</name>
    <name evidence="7" type="ORF">H1016_03095</name>
</gene>
<comment type="subunit">
    <text evidence="4">Part of the 50S ribosomal subunit.</text>
</comment>
<comment type="caution">
    <text evidence="7">The sequence shown here is derived from an EMBL/GenBank/DDBJ whole genome shotgun (WGS) entry which is preliminary data.</text>
</comment>
<dbReference type="GO" id="GO:0006412">
    <property type="term" value="P:translation"/>
    <property type="evidence" value="ECO:0007669"/>
    <property type="project" value="UniProtKB-UniRule"/>
</dbReference>
<protein>
    <recommendedName>
        <fullName evidence="4">Large ribosomal subunit protein eL19</fullName>
    </recommendedName>
</protein>
<dbReference type="Gene3D" id="1.10.1200.240">
    <property type="match status" value="1"/>
</dbReference>
<dbReference type="Pfam" id="PF01280">
    <property type="entry name" value="Ribosomal_L19e"/>
    <property type="match status" value="1"/>
</dbReference>
<keyword evidence="4" id="KW-0699">rRNA-binding</keyword>
<dbReference type="Proteomes" id="UP000646946">
    <property type="component" value="Unassembled WGS sequence"/>
</dbReference>
<organism evidence="7 8">
    <name type="scientific">Candidatus Naiadarchaeum limnaeum</name>
    <dbReference type="NCBI Taxonomy" id="2756139"/>
    <lineage>
        <taxon>Archaea</taxon>
        <taxon>Candidatus Undinarchaeota</taxon>
        <taxon>Candidatus Undinarchaeia</taxon>
        <taxon>Candidatus Naiadarchaeales</taxon>
        <taxon>Candidatus Naiadarchaeaceae</taxon>
        <taxon>Candidatus Naiadarchaeum</taxon>
    </lineage>
</organism>
<dbReference type="InterPro" id="IPR000196">
    <property type="entry name" value="Ribosomal_eL19_dom"/>
</dbReference>
<dbReference type="HAMAP" id="MF_01475">
    <property type="entry name" value="Ribosomal_eL19"/>
    <property type="match status" value="1"/>
</dbReference>
<dbReference type="InterPro" id="IPR023638">
    <property type="entry name" value="Ribosomal_eL19_CS"/>
</dbReference>
<dbReference type="GO" id="GO:0070180">
    <property type="term" value="F:large ribosomal subunit rRNA binding"/>
    <property type="evidence" value="ECO:0007669"/>
    <property type="project" value="UniProtKB-UniRule"/>
</dbReference>
<dbReference type="FunFam" id="1.10.1650.10:FF:000001">
    <property type="entry name" value="Ribosomal protein L19"/>
    <property type="match status" value="1"/>
</dbReference>
<dbReference type="SUPFAM" id="SSF48140">
    <property type="entry name" value="Ribosomal protein L19 (L19e)"/>
    <property type="match status" value="1"/>
</dbReference>
<reference evidence="7 8" key="1">
    <citation type="journal article" name="Nat. Commun.">
        <title>Undinarchaeota illuminate DPANN phylogeny and the impact of gene transfer on archaeal evolution.</title>
        <authorList>
            <person name="Dombrowski N."/>
            <person name="Williams T.A."/>
            <person name="Sun J."/>
            <person name="Woodcroft B.J."/>
            <person name="Lee J.H."/>
            <person name="Minh B.Q."/>
            <person name="Rinke C."/>
            <person name="Spang A."/>
        </authorList>
    </citation>
    <scope>NUCLEOTIDE SEQUENCE [LARGE SCALE GENOMIC DNA]</scope>
    <source>
        <strain evidence="7">MAG_bin1129</strain>
    </source>
</reference>
<evidence type="ECO:0000256" key="4">
    <source>
        <dbReference type="HAMAP-Rule" id="MF_01475"/>
    </source>
</evidence>
<evidence type="ECO:0000259" key="6">
    <source>
        <dbReference type="SMART" id="SM01416"/>
    </source>
</evidence>
<keyword evidence="2 4" id="KW-0689">Ribosomal protein</keyword>
<dbReference type="GO" id="GO:0003735">
    <property type="term" value="F:structural constituent of ribosome"/>
    <property type="evidence" value="ECO:0007669"/>
    <property type="project" value="InterPro"/>
</dbReference>
<dbReference type="InterPro" id="IPR039547">
    <property type="entry name" value="Ribosomal_eL19"/>
</dbReference>
<sequence>MATTLETQKRIAARILKCGTSRIWIDPDAVNEVATAMTSGDVRKYIGLGFIKEIPVIGISRGRFRHRKLQFKKGRRRGYGSRSGAKFARTPGKEKWMRQIRAQRRLLQELRTEKTISNDQFRKIYTQLKSGIYKSKAHLLAYLKEQGVKFKKRTKKEKK</sequence>
<accession>A0A832V086</accession>
<evidence type="ECO:0000256" key="2">
    <source>
        <dbReference type="ARBA" id="ARBA00022980"/>
    </source>
</evidence>
<evidence type="ECO:0000256" key="1">
    <source>
        <dbReference type="ARBA" id="ARBA00011082"/>
    </source>
</evidence>
<evidence type="ECO:0000313" key="7">
    <source>
        <dbReference type="EMBL" id="HIK00499.1"/>
    </source>
</evidence>
<keyword evidence="4" id="KW-0694">RNA-binding</keyword>
<keyword evidence="8" id="KW-1185">Reference proteome</keyword>
<comment type="similarity">
    <text evidence="1 4 5">Belongs to the eukaryotic ribosomal protein eL19 family.</text>
</comment>
<dbReference type="GO" id="GO:0022625">
    <property type="term" value="C:cytosolic large ribosomal subunit"/>
    <property type="evidence" value="ECO:0007669"/>
    <property type="project" value="InterPro"/>
</dbReference>
<dbReference type="InterPro" id="IPR057260">
    <property type="entry name" value="Ribosomal_L19e_C"/>
</dbReference>
<evidence type="ECO:0000313" key="8">
    <source>
        <dbReference type="Proteomes" id="UP000646946"/>
    </source>
</evidence>
<dbReference type="InterPro" id="IPR015972">
    <property type="entry name" value="Ribosomal_eL19_dom1"/>
</dbReference>
<dbReference type="SMART" id="SM01416">
    <property type="entry name" value="Ribosomal_L19e"/>
    <property type="match status" value="1"/>
</dbReference>
<proteinExistence type="inferred from homology"/>
<dbReference type="EMBL" id="DVAB01000024">
    <property type="protein sequence ID" value="HIK00499.1"/>
    <property type="molecule type" value="Genomic_DNA"/>
</dbReference>
<feature type="domain" description="Large ribosomal subunit protein eL19" evidence="6">
    <location>
        <begin position="4"/>
        <end position="147"/>
    </location>
</feature>
<dbReference type="NCBIfam" id="NF006343">
    <property type="entry name" value="PRK08570.1"/>
    <property type="match status" value="1"/>
</dbReference>
<dbReference type="CDD" id="cd00481">
    <property type="entry name" value="Ribosomal_L19e"/>
    <property type="match status" value="1"/>
</dbReference>
<keyword evidence="3 4" id="KW-0687">Ribonucleoprotein</keyword>
<dbReference type="InterPro" id="IPR057259">
    <property type="entry name" value="Ribosomal_L19e"/>
</dbReference>